<evidence type="ECO:0000313" key="7">
    <source>
        <dbReference type="EMBL" id="CDH45611.1"/>
    </source>
</evidence>
<dbReference type="EC" id="3.6.1.41" evidence="5"/>
<dbReference type="NCBIfam" id="NF001204">
    <property type="entry name" value="PRK00166.1"/>
    <property type="match status" value="1"/>
</dbReference>
<dbReference type="EMBL" id="CBTK010000190">
    <property type="protein sequence ID" value="CDH45611.1"/>
    <property type="molecule type" value="Genomic_DNA"/>
</dbReference>
<evidence type="ECO:0000259" key="6">
    <source>
        <dbReference type="Pfam" id="PF00149"/>
    </source>
</evidence>
<dbReference type="OrthoDB" id="9807890at2"/>
<keyword evidence="3 5" id="KW-0378">Hydrolase</keyword>
<dbReference type="PIRSF" id="PIRSF000903">
    <property type="entry name" value="B5n-ttraPtase_sm"/>
    <property type="match status" value="1"/>
</dbReference>
<dbReference type="PANTHER" id="PTHR40942">
    <property type="match status" value="1"/>
</dbReference>
<accession>A0A7U7GCH2</accession>
<dbReference type="AlphaFoldDB" id="A0A7U7GCH2"/>
<comment type="function">
    <text evidence="1 5">Hydrolyzes diadenosine 5',5'''-P1,P4-tetraphosphate to yield ADP.</text>
</comment>
<dbReference type="PANTHER" id="PTHR40942:SF4">
    <property type="entry name" value="CYTOCHROME C5"/>
    <property type="match status" value="1"/>
</dbReference>
<dbReference type="HAMAP" id="MF_00199">
    <property type="entry name" value="ApaH"/>
    <property type="match status" value="1"/>
</dbReference>
<keyword evidence="8" id="KW-1185">Reference proteome</keyword>
<sequence length="277" mass="30658">MAVYAIGDIQGCYDPLQRLLDLLRFDPAADRLWLVGDLVNRGPHSVEVLRLLHGLGEQAVAVLGNHDLTLLAVAAGQVKPKRKDTFQSILDAPDRDSLLGWLRHCPLLHHDSVLGFTMVHAGLPPQWDLALAQRGAAEVEAALRGPNYQDFLGRMFGSEPRRWKSDLSGYDRLRFTVNALTRMRFCTADGALSLAEKGPPGSQDKGLWPWFAVPDRHNTHLNIVFGHWASLGYYRAPGIYALDSGCVWGNRLTAIRLDDPQVPAWSVPALNLPPLPI</sequence>
<evidence type="ECO:0000313" key="8">
    <source>
        <dbReference type="Proteomes" id="UP000019184"/>
    </source>
</evidence>
<evidence type="ECO:0000256" key="2">
    <source>
        <dbReference type="ARBA" id="ARBA00005419"/>
    </source>
</evidence>
<dbReference type="InterPro" id="IPR029052">
    <property type="entry name" value="Metallo-depent_PP-like"/>
</dbReference>
<evidence type="ECO:0000256" key="3">
    <source>
        <dbReference type="ARBA" id="ARBA00022801"/>
    </source>
</evidence>
<comment type="similarity">
    <text evidence="2 5">Belongs to the Ap4A hydrolase family.</text>
</comment>
<comment type="catalytic activity">
    <reaction evidence="4 5">
        <text>P(1),P(4)-bis(5'-adenosyl) tetraphosphate + H2O = 2 ADP + 2 H(+)</text>
        <dbReference type="Rhea" id="RHEA:24252"/>
        <dbReference type="ChEBI" id="CHEBI:15377"/>
        <dbReference type="ChEBI" id="CHEBI:15378"/>
        <dbReference type="ChEBI" id="CHEBI:58141"/>
        <dbReference type="ChEBI" id="CHEBI:456216"/>
        <dbReference type="EC" id="3.6.1.41"/>
    </reaction>
</comment>
<dbReference type="Proteomes" id="UP000019184">
    <property type="component" value="Unassembled WGS sequence"/>
</dbReference>
<reference evidence="7 8" key="1">
    <citation type="journal article" date="2014" name="ISME J.">
        <title>Candidatus Competibacter-lineage genomes retrieved from metagenomes reveal functional metabolic diversity.</title>
        <authorList>
            <person name="McIlroy S.J."/>
            <person name="Albertsen M."/>
            <person name="Andresen E.K."/>
            <person name="Saunders A.M."/>
            <person name="Kristiansen R."/>
            <person name="Stokholm-Bjerregaard M."/>
            <person name="Nielsen K.L."/>
            <person name="Nielsen P.H."/>
        </authorList>
    </citation>
    <scope>NUCLEOTIDE SEQUENCE [LARGE SCALE GENOMIC DNA]</scope>
    <source>
        <strain evidence="7 8">Run_B_J11</strain>
    </source>
</reference>
<dbReference type="Pfam" id="PF00149">
    <property type="entry name" value="Metallophos"/>
    <property type="match status" value="1"/>
</dbReference>
<gene>
    <name evidence="5 7" type="primary">apaH</name>
    <name evidence="7" type="ORF">BN874_270004</name>
</gene>
<dbReference type="Gene3D" id="3.60.21.10">
    <property type="match status" value="1"/>
</dbReference>
<evidence type="ECO:0000256" key="1">
    <source>
        <dbReference type="ARBA" id="ARBA00003413"/>
    </source>
</evidence>
<comment type="caution">
    <text evidence="7">The sequence shown here is derived from an EMBL/GenBank/DDBJ whole genome shotgun (WGS) entry which is preliminary data.</text>
</comment>
<dbReference type="RefSeq" id="WP_034433506.1">
    <property type="nucleotide sequence ID" value="NZ_CBTK010000190.1"/>
</dbReference>
<organism evidence="7 8">
    <name type="scientific">Candidatus Contendobacter odensis Run_B_J11</name>
    <dbReference type="NCBI Taxonomy" id="1400861"/>
    <lineage>
        <taxon>Bacteria</taxon>
        <taxon>Pseudomonadati</taxon>
        <taxon>Pseudomonadota</taxon>
        <taxon>Gammaproteobacteria</taxon>
        <taxon>Candidatus Competibacteraceae</taxon>
        <taxon>Candidatus Contendibacter</taxon>
    </lineage>
</organism>
<name>A0A7U7GCH2_9GAMM</name>
<dbReference type="InterPro" id="IPR004617">
    <property type="entry name" value="ApaH"/>
</dbReference>
<dbReference type="NCBIfam" id="TIGR00668">
    <property type="entry name" value="apaH"/>
    <property type="match status" value="1"/>
</dbReference>
<dbReference type="SUPFAM" id="SSF56300">
    <property type="entry name" value="Metallo-dependent phosphatases"/>
    <property type="match status" value="1"/>
</dbReference>
<proteinExistence type="inferred from homology"/>
<evidence type="ECO:0000256" key="5">
    <source>
        <dbReference type="HAMAP-Rule" id="MF_00199"/>
    </source>
</evidence>
<dbReference type="GO" id="GO:0008803">
    <property type="term" value="F:bis(5'-nucleosyl)-tetraphosphatase (symmetrical) activity"/>
    <property type="evidence" value="ECO:0007669"/>
    <property type="project" value="UniProtKB-UniRule"/>
</dbReference>
<dbReference type="CDD" id="cd07422">
    <property type="entry name" value="MPP_ApaH"/>
    <property type="match status" value="1"/>
</dbReference>
<protein>
    <recommendedName>
        <fullName evidence="5">Bis(5'-nucleosyl)-tetraphosphatase, symmetrical</fullName>
        <ecNumber evidence="5">3.6.1.41</ecNumber>
    </recommendedName>
    <alternativeName>
        <fullName evidence="5">Ap4A hydrolase</fullName>
    </alternativeName>
    <alternativeName>
        <fullName evidence="5">Diadenosine 5',5'''-P1,P4-tetraphosphate pyrophosphohydrolase</fullName>
    </alternativeName>
    <alternativeName>
        <fullName evidence="5">Diadenosine tetraphosphatase</fullName>
    </alternativeName>
</protein>
<evidence type="ECO:0000256" key="4">
    <source>
        <dbReference type="ARBA" id="ARBA00049417"/>
    </source>
</evidence>
<feature type="domain" description="Calcineurin-like phosphoesterase" evidence="6">
    <location>
        <begin position="1"/>
        <end position="126"/>
    </location>
</feature>
<dbReference type="InterPro" id="IPR004843">
    <property type="entry name" value="Calcineurin-like_PHP"/>
</dbReference>